<dbReference type="PANTHER" id="PTHR32322">
    <property type="entry name" value="INNER MEMBRANE TRANSPORTER"/>
    <property type="match status" value="1"/>
</dbReference>
<keyword evidence="3 7" id="KW-0812">Transmembrane</keyword>
<accession>A0A3M2M6K9</accession>
<evidence type="ECO:0000256" key="5">
    <source>
        <dbReference type="ARBA" id="ARBA00023136"/>
    </source>
</evidence>
<comment type="caution">
    <text evidence="9">The sequence shown here is derived from an EMBL/GenBank/DDBJ whole genome shotgun (WGS) entry which is preliminary data.</text>
</comment>
<dbReference type="EMBL" id="RFFG01000018">
    <property type="protein sequence ID" value="RMI44493.1"/>
    <property type="molecule type" value="Genomic_DNA"/>
</dbReference>
<protein>
    <submittedName>
        <fullName evidence="9">DMT family transporter</fullName>
    </submittedName>
</protein>
<dbReference type="GO" id="GO:0016020">
    <property type="term" value="C:membrane"/>
    <property type="evidence" value="ECO:0007669"/>
    <property type="project" value="UniProtKB-SubCell"/>
</dbReference>
<dbReference type="Pfam" id="PF00892">
    <property type="entry name" value="EamA"/>
    <property type="match status" value="2"/>
</dbReference>
<feature type="transmembrane region" description="Helical" evidence="7">
    <location>
        <begin position="216"/>
        <end position="237"/>
    </location>
</feature>
<evidence type="ECO:0000259" key="8">
    <source>
        <dbReference type="Pfam" id="PF00892"/>
    </source>
</evidence>
<keyword evidence="10" id="KW-1185">Reference proteome</keyword>
<reference evidence="9 10" key="1">
    <citation type="submission" date="2018-10" db="EMBL/GenBank/DDBJ databases">
        <title>Isolation from soil.</title>
        <authorList>
            <person name="Hu J."/>
        </authorList>
    </citation>
    <scope>NUCLEOTIDE SEQUENCE [LARGE SCALE GENOMIC DNA]</scope>
    <source>
        <strain evidence="9 10">NEAU-Ht49</strain>
    </source>
</reference>
<gene>
    <name evidence="9" type="ORF">EBO15_12675</name>
</gene>
<feature type="region of interest" description="Disordered" evidence="6">
    <location>
        <begin position="295"/>
        <end position="325"/>
    </location>
</feature>
<dbReference type="OrthoDB" id="5150004at2"/>
<feature type="transmembrane region" description="Helical" evidence="7">
    <location>
        <begin position="74"/>
        <end position="96"/>
    </location>
</feature>
<feature type="domain" description="EamA" evidence="8">
    <location>
        <begin position="177"/>
        <end position="288"/>
    </location>
</feature>
<evidence type="ECO:0000313" key="10">
    <source>
        <dbReference type="Proteomes" id="UP000282674"/>
    </source>
</evidence>
<dbReference type="InterPro" id="IPR000620">
    <property type="entry name" value="EamA_dom"/>
</dbReference>
<evidence type="ECO:0000256" key="6">
    <source>
        <dbReference type="SAM" id="MobiDB-lite"/>
    </source>
</evidence>
<feature type="transmembrane region" description="Helical" evidence="7">
    <location>
        <begin position="155"/>
        <end position="174"/>
    </location>
</feature>
<dbReference type="Proteomes" id="UP000282674">
    <property type="component" value="Unassembled WGS sequence"/>
</dbReference>
<dbReference type="AlphaFoldDB" id="A0A3M2M6K9"/>
<feature type="transmembrane region" description="Helical" evidence="7">
    <location>
        <begin position="129"/>
        <end position="149"/>
    </location>
</feature>
<feature type="transmembrane region" description="Helical" evidence="7">
    <location>
        <begin position="12"/>
        <end position="30"/>
    </location>
</feature>
<evidence type="ECO:0000256" key="7">
    <source>
        <dbReference type="SAM" id="Phobius"/>
    </source>
</evidence>
<dbReference type="RefSeq" id="WP_122194555.1">
    <property type="nucleotide sequence ID" value="NZ_JBHSKC010000006.1"/>
</dbReference>
<organism evidence="9 10">
    <name type="scientific">Actinomadura harenae</name>
    <dbReference type="NCBI Taxonomy" id="2483351"/>
    <lineage>
        <taxon>Bacteria</taxon>
        <taxon>Bacillati</taxon>
        <taxon>Actinomycetota</taxon>
        <taxon>Actinomycetes</taxon>
        <taxon>Streptosporangiales</taxon>
        <taxon>Thermomonosporaceae</taxon>
        <taxon>Actinomadura</taxon>
    </lineage>
</organism>
<dbReference type="InterPro" id="IPR050638">
    <property type="entry name" value="AA-Vitamin_Transporters"/>
</dbReference>
<name>A0A3M2M6K9_9ACTN</name>
<proteinExistence type="inferred from homology"/>
<dbReference type="SUPFAM" id="SSF103481">
    <property type="entry name" value="Multidrug resistance efflux transporter EmrE"/>
    <property type="match status" value="2"/>
</dbReference>
<dbReference type="PANTHER" id="PTHR32322:SF2">
    <property type="entry name" value="EAMA DOMAIN-CONTAINING PROTEIN"/>
    <property type="match status" value="1"/>
</dbReference>
<comment type="subcellular location">
    <subcellularLocation>
        <location evidence="1">Membrane</location>
        <topology evidence="1">Multi-pass membrane protein</topology>
    </subcellularLocation>
</comment>
<evidence type="ECO:0000256" key="4">
    <source>
        <dbReference type="ARBA" id="ARBA00022989"/>
    </source>
</evidence>
<comment type="similarity">
    <text evidence="2">Belongs to the EamA transporter family.</text>
</comment>
<evidence type="ECO:0000256" key="1">
    <source>
        <dbReference type="ARBA" id="ARBA00004141"/>
    </source>
</evidence>
<evidence type="ECO:0000256" key="2">
    <source>
        <dbReference type="ARBA" id="ARBA00007362"/>
    </source>
</evidence>
<feature type="transmembrane region" description="Helical" evidence="7">
    <location>
        <begin position="36"/>
        <end position="54"/>
    </location>
</feature>
<keyword evidence="5 7" id="KW-0472">Membrane</keyword>
<keyword evidence="4 7" id="KW-1133">Transmembrane helix</keyword>
<feature type="transmembrane region" description="Helical" evidence="7">
    <location>
        <begin position="249"/>
        <end position="268"/>
    </location>
</feature>
<sequence length="325" mass="32768">MTSPANTRDVAQAALAMSLVGSLTAVSAMIADYPVLGGQAVRYAGAAAILFAIARLDDRRTLGRYRGRPAGRDLVFLVALAATGLAAFNVCIVVATRDTSPATIGTVVATVPIVLALAGPLLTGRRPAVMTVLAACVVTAGAGLANGLGGGTVRGLLLSLGALGGEICFSLLAVPVLPRLGPIRTSAWSAALASPMLLVTGLITDGRHVLRLPTGAELAGLLYLTVIVTCAAFLLWYDALGRMGADRAGLFAGMIPVSAVATTMILGIATPRPAEIAGAALVAVGVVLGLRPPPARTHPLEPAPGRRGGGSPEPGRELRGTGRTL</sequence>
<evidence type="ECO:0000313" key="9">
    <source>
        <dbReference type="EMBL" id="RMI44493.1"/>
    </source>
</evidence>
<evidence type="ECO:0000256" key="3">
    <source>
        <dbReference type="ARBA" id="ARBA00022692"/>
    </source>
</evidence>
<feature type="transmembrane region" description="Helical" evidence="7">
    <location>
        <begin position="102"/>
        <end position="122"/>
    </location>
</feature>
<feature type="transmembrane region" description="Helical" evidence="7">
    <location>
        <begin position="186"/>
        <end position="204"/>
    </location>
</feature>
<feature type="compositionally biased region" description="Basic and acidic residues" evidence="6">
    <location>
        <begin position="314"/>
        <end position="325"/>
    </location>
</feature>
<dbReference type="InterPro" id="IPR037185">
    <property type="entry name" value="EmrE-like"/>
</dbReference>
<feature type="domain" description="EamA" evidence="8">
    <location>
        <begin position="15"/>
        <end position="145"/>
    </location>
</feature>